<dbReference type="FunFam" id="2.30.30.140:FF:000008">
    <property type="entry name" value="Bromodomain containing 1, isoform CRA_b"/>
    <property type="match status" value="1"/>
</dbReference>
<dbReference type="PROSITE" id="PS50157">
    <property type="entry name" value="ZINC_FINGER_C2H2_2"/>
    <property type="match status" value="1"/>
</dbReference>
<dbReference type="Gene3D" id="2.30.30.140">
    <property type="match status" value="1"/>
</dbReference>
<gene>
    <name evidence="19" type="primary">CSON000059</name>
</gene>
<dbReference type="InterPro" id="IPR013087">
    <property type="entry name" value="Znf_C2H2_type"/>
</dbReference>
<evidence type="ECO:0000256" key="10">
    <source>
        <dbReference type="PROSITE-ProRule" id="PRU00035"/>
    </source>
</evidence>
<dbReference type="Pfam" id="PF00855">
    <property type="entry name" value="PWWP"/>
    <property type="match status" value="1"/>
</dbReference>
<evidence type="ECO:0000313" key="19">
    <source>
        <dbReference type="EMBL" id="SSX28462.1"/>
    </source>
</evidence>
<dbReference type="PANTHER" id="PTHR13793">
    <property type="entry name" value="PHD FINGER PROTEINS"/>
    <property type="match status" value="1"/>
</dbReference>
<keyword evidence="7" id="KW-0007">Acetylation</keyword>
<dbReference type="PROSITE" id="PS51805">
    <property type="entry name" value="EPHD"/>
    <property type="match status" value="1"/>
</dbReference>
<dbReference type="SUPFAM" id="SSF63748">
    <property type="entry name" value="Tudor/PWWP/MBT"/>
    <property type="match status" value="1"/>
</dbReference>
<name>A0A336MDI6_CULSO</name>
<dbReference type="PRINTS" id="PR00503">
    <property type="entry name" value="BROMODOMAIN"/>
</dbReference>
<dbReference type="InterPro" id="IPR013083">
    <property type="entry name" value="Znf_RING/FYVE/PHD"/>
</dbReference>
<dbReference type="InterPro" id="IPR036427">
    <property type="entry name" value="Bromodomain-like_sf"/>
</dbReference>
<dbReference type="CDD" id="cd15572">
    <property type="entry name" value="PHD_BRPF"/>
    <property type="match status" value="1"/>
</dbReference>
<dbReference type="Gene3D" id="3.30.40.10">
    <property type="entry name" value="Zinc/RING finger domain, C3HC4 (zinc finger)"/>
    <property type="match status" value="2"/>
</dbReference>
<keyword evidence="8 10" id="KW-0103">Bromodomain</keyword>
<dbReference type="GO" id="GO:0006357">
    <property type="term" value="P:regulation of transcription by RNA polymerase II"/>
    <property type="evidence" value="ECO:0007669"/>
    <property type="project" value="TreeGrafter"/>
</dbReference>
<dbReference type="InterPro" id="IPR019542">
    <property type="entry name" value="Enhancer_polycomb-like_N"/>
</dbReference>
<dbReference type="InterPro" id="IPR019786">
    <property type="entry name" value="Zinc_finger_PHD-type_CS"/>
</dbReference>
<dbReference type="InterPro" id="IPR000313">
    <property type="entry name" value="PWWP_dom"/>
</dbReference>
<evidence type="ECO:0000256" key="8">
    <source>
        <dbReference type="ARBA" id="ARBA00023117"/>
    </source>
</evidence>
<dbReference type="PROSITE" id="PS50812">
    <property type="entry name" value="PWWP"/>
    <property type="match status" value="1"/>
</dbReference>
<feature type="region of interest" description="Disordered" evidence="12">
    <location>
        <begin position="824"/>
        <end position="868"/>
    </location>
</feature>
<organism evidence="19">
    <name type="scientific">Culicoides sonorensis</name>
    <name type="common">Biting midge</name>
    <dbReference type="NCBI Taxonomy" id="179676"/>
    <lineage>
        <taxon>Eukaryota</taxon>
        <taxon>Metazoa</taxon>
        <taxon>Ecdysozoa</taxon>
        <taxon>Arthropoda</taxon>
        <taxon>Hexapoda</taxon>
        <taxon>Insecta</taxon>
        <taxon>Pterygota</taxon>
        <taxon>Neoptera</taxon>
        <taxon>Endopterygota</taxon>
        <taxon>Diptera</taxon>
        <taxon>Nematocera</taxon>
        <taxon>Chironomoidea</taxon>
        <taxon>Ceratopogonidae</taxon>
        <taxon>Ceratopogoninae</taxon>
        <taxon>Culicoides</taxon>
        <taxon>Monoculicoides</taxon>
    </lineage>
</organism>
<feature type="domain" description="PHD-type" evidence="17">
    <location>
        <begin position="292"/>
        <end position="411"/>
    </location>
</feature>
<dbReference type="SUPFAM" id="SSF47370">
    <property type="entry name" value="Bromodomain"/>
    <property type="match status" value="1"/>
</dbReference>
<keyword evidence="3" id="KW-0479">Metal-binding</keyword>
<dbReference type="SMART" id="SM00249">
    <property type="entry name" value="PHD"/>
    <property type="match status" value="2"/>
</dbReference>
<evidence type="ECO:0000313" key="18">
    <source>
        <dbReference type="EMBL" id="SSX08546.1"/>
    </source>
</evidence>
<dbReference type="Pfam" id="PF13832">
    <property type="entry name" value="zf-HC5HC2H_2"/>
    <property type="match status" value="1"/>
</dbReference>
<evidence type="ECO:0000256" key="2">
    <source>
        <dbReference type="ARBA" id="ARBA00022553"/>
    </source>
</evidence>
<dbReference type="InterPro" id="IPR001487">
    <property type="entry name" value="Bromodomain"/>
</dbReference>
<dbReference type="InterPro" id="IPR019787">
    <property type="entry name" value="Znf_PHD-finger"/>
</dbReference>
<feature type="compositionally biased region" description="Basic and acidic residues" evidence="12">
    <location>
        <begin position="848"/>
        <end position="858"/>
    </location>
</feature>
<protein>
    <submittedName>
        <fullName evidence="19">CSON000059 protein</fullName>
    </submittedName>
</protein>
<feature type="domain" description="PHD-type" evidence="14">
    <location>
        <begin position="238"/>
        <end position="288"/>
    </location>
</feature>
<feature type="compositionally biased region" description="Basic residues" evidence="12">
    <location>
        <begin position="834"/>
        <end position="846"/>
    </location>
</feature>
<evidence type="ECO:0000256" key="7">
    <source>
        <dbReference type="ARBA" id="ARBA00022990"/>
    </source>
</evidence>
<reference evidence="19" key="2">
    <citation type="submission" date="2018-07" db="EMBL/GenBank/DDBJ databases">
        <authorList>
            <person name="Quirk P.G."/>
            <person name="Krulwich T.A."/>
        </authorList>
    </citation>
    <scope>NUCLEOTIDE SEQUENCE</scope>
</reference>
<keyword evidence="6" id="KW-0862">Zinc</keyword>
<evidence type="ECO:0000256" key="3">
    <source>
        <dbReference type="ARBA" id="ARBA00022723"/>
    </source>
</evidence>
<dbReference type="CDD" id="cd15670">
    <property type="entry name" value="ePHD_BRPF"/>
    <property type="match status" value="1"/>
</dbReference>
<dbReference type="SMART" id="SM00293">
    <property type="entry name" value="PWWP"/>
    <property type="match status" value="1"/>
</dbReference>
<evidence type="ECO:0000256" key="12">
    <source>
        <dbReference type="SAM" id="MobiDB-lite"/>
    </source>
</evidence>
<dbReference type="FunFam" id="3.30.40.10:FF:000007">
    <property type="entry name" value="Bromodomain containing 1, isoform CRA_b"/>
    <property type="match status" value="1"/>
</dbReference>
<feature type="region of interest" description="Disordered" evidence="12">
    <location>
        <begin position="756"/>
        <end position="789"/>
    </location>
</feature>
<dbReference type="FunFam" id="3.30.40.10:FF:000008">
    <property type="entry name" value="Bromodomain containing 1, isoform CRA_a"/>
    <property type="match status" value="1"/>
</dbReference>
<dbReference type="InterPro" id="IPR011011">
    <property type="entry name" value="Znf_FYVE_PHD"/>
</dbReference>
<dbReference type="PROSITE" id="PS50016">
    <property type="entry name" value="ZF_PHD_2"/>
    <property type="match status" value="1"/>
</dbReference>
<feature type="region of interest" description="Disordered" evidence="12">
    <location>
        <begin position="47"/>
        <end position="76"/>
    </location>
</feature>
<dbReference type="AlphaFoldDB" id="A0A336MDI6"/>
<proteinExistence type="predicted"/>
<dbReference type="PROSITE" id="PS50014">
    <property type="entry name" value="BROMODOMAIN_2"/>
    <property type="match status" value="1"/>
</dbReference>
<dbReference type="Pfam" id="PF13831">
    <property type="entry name" value="PHD_2"/>
    <property type="match status" value="1"/>
</dbReference>
<feature type="domain" description="C2H2-type" evidence="15">
    <location>
        <begin position="21"/>
        <end position="50"/>
    </location>
</feature>
<evidence type="ECO:0000256" key="6">
    <source>
        <dbReference type="ARBA" id="ARBA00022833"/>
    </source>
</evidence>
<feature type="domain" description="Bromo" evidence="13">
    <location>
        <begin position="581"/>
        <end position="651"/>
    </location>
</feature>
<dbReference type="InterPro" id="IPR001965">
    <property type="entry name" value="Znf_PHD"/>
</dbReference>
<accession>A0A336MDI6</accession>
<dbReference type="InterPro" id="IPR050701">
    <property type="entry name" value="Histone_Mod_Regulator"/>
</dbReference>
<feature type="region of interest" description="Disordered" evidence="12">
    <location>
        <begin position="882"/>
        <end position="940"/>
    </location>
</feature>
<dbReference type="CDD" id="cd05839">
    <property type="entry name" value="PWWP_BRPF"/>
    <property type="match status" value="1"/>
</dbReference>
<dbReference type="OMA" id="PDYMDIV"/>
<keyword evidence="2" id="KW-0597">Phosphoprotein</keyword>
<dbReference type="GO" id="GO:0008270">
    <property type="term" value="F:zinc ion binding"/>
    <property type="evidence" value="ECO:0007669"/>
    <property type="project" value="UniProtKB-KW"/>
</dbReference>
<keyword evidence="5 11" id="KW-0863">Zinc-finger</keyword>
<evidence type="ECO:0000259" key="17">
    <source>
        <dbReference type="PROSITE" id="PS51805"/>
    </source>
</evidence>
<evidence type="ECO:0000259" key="14">
    <source>
        <dbReference type="PROSITE" id="PS50016"/>
    </source>
</evidence>
<feature type="compositionally biased region" description="Polar residues" evidence="12">
    <location>
        <begin position="889"/>
        <end position="912"/>
    </location>
</feature>
<keyword evidence="4" id="KW-0677">Repeat</keyword>
<dbReference type="EMBL" id="UFQT01001009">
    <property type="protein sequence ID" value="SSX28462.1"/>
    <property type="molecule type" value="Genomic_DNA"/>
</dbReference>
<dbReference type="PROSITE" id="PS00633">
    <property type="entry name" value="BROMODOMAIN_1"/>
    <property type="match status" value="1"/>
</dbReference>
<evidence type="ECO:0000256" key="5">
    <source>
        <dbReference type="ARBA" id="ARBA00022771"/>
    </source>
</evidence>
<evidence type="ECO:0000256" key="1">
    <source>
        <dbReference type="ARBA" id="ARBA00004123"/>
    </source>
</evidence>
<reference evidence="18" key="1">
    <citation type="submission" date="2018-04" db="EMBL/GenBank/DDBJ databases">
        <authorList>
            <person name="Go L.Y."/>
            <person name="Mitchell J.A."/>
        </authorList>
    </citation>
    <scope>NUCLEOTIDE SEQUENCE</scope>
    <source>
        <tissue evidence="18">Whole organism</tissue>
    </source>
</reference>
<evidence type="ECO:0000256" key="9">
    <source>
        <dbReference type="ARBA" id="ARBA00023242"/>
    </source>
</evidence>
<dbReference type="Gene3D" id="1.20.920.10">
    <property type="entry name" value="Bromodomain-like"/>
    <property type="match status" value="1"/>
</dbReference>
<dbReference type="SMART" id="SM00297">
    <property type="entry name" value="BROMO"/>
    <property type="match status" value="1"/>
</dbReference>
<feature type="compositionally biased region" description="Polar residues" evidence="12">
    <location>
        <begin position="763"/>
        <end position="789"/>
    </location>
</feature>
<dbReference type="Pfam" id="PF10513">
    <property type="entry name" value="EPL1"/>
    <property type="match status" value="1"/>
</dbReference>
<dbReference type="InterPro" id="IPR034732">
    <property type="entry name" value="EPHD"/>
</dbReference>
<evidence type="ECO:0000256" key="4">
    <source>
        <dbReference type="ARBA" id="ARBA00022737"/>
    </source>
</evidence>
<dbReference type="VEuPathDB" id="VectorBase:CSON000059"/>
<dbReference type="PANTHER" id="PTHR13793:SF107">
    <property type="entry name" value="BROMODOMAIN-CONTAINING PROTEIN HOMOLOG"/>
    <property type="match status" value="1"/>
</dbReference>
<dbReference type="EMBL" id="UFQS01001009">
    <property type="protein sequence ID" value="SSX08546.1"/>
    <property type="molecule type" value="Genomic_DNA"/>
</dbReference>
<dbReference type="Pfam" id="PF00439">
    <property type="entry name" value="Bromodomain"/>
    <property type="match status" value="1"/>
</dbReference>
<comment type="subcellular location">
    <subcellularLocation>
        <location evidence="1">Nucleus</location>
    </subcellularLocation>
</comment>
<sequence length="1071" mass="120647">MGIDFDINEYIKSLKNAEPPFKCAVEGCEKSYRSLFGLNYHLTTYDHDNPEAATPARKSRKSRIPGTPKAMDGLGGNQKEAITFDEALRIIHFNVDGKTIKLSEDAEVPCISMDEYHQMVERGECDLKAINPPPEPEVKLPEAKFKKINDYNICDAPPRPNAYIRYIEKSPEELDGEVEYDVDEEDTTWLSIINEQRQESDLAPVGVDQLELLMDRLEKESYFQAAANGQSGAVVDDDAVCCICMDGECQNTNVILFCDMCNLAVHQDCYGVPYIPEGQWLCRRCLQSPSRPVDCVLCPNSGGAFKQTDTGGWAHVVCALWIPEVRFANTVFLEPIDSIEMIPQARWRLVCYICKQKGIGACIQCNRNSCYAAFHVTCAQQAGLCMRMDTVKGNEAHPIIVQKTAFCDAHTPSDANENETPNPEKLEESRVKMKKARKLLAKKRQSVPVILIPTIPPERIQEISHLVSIQKKSQFIQRLVAYWMLKRQYRNGVPLLRRLQTQSQTHGRSGLDGSPDAKELYQQLKYWQCLRQDLERARLLCELVRKREKLKLALIRTKEQCVMLEINPLEISLDRILDQLEAKDSTEIFLEPVDTMEVADYLDVIKNPMDLGTMRKKLKQGDYSTLEELEDDFDLMIRNCLTYNNKETVFYRAGIRMRDAGGIIFRAARRELERAGLIEPGKSEDAIAAAIDNEIRDILKGKPSADAIKKLEGLLTKVNSLKTGQAKQKRIKIIKADIAKMKKQLGKEVVKDDNNSDVEKMDTSTNSLLTTPINSPNKSNLNNSASPSGVNRRTAVLFTRKAQNQQINNKKIEPLVKTDFKMSTATTVIEKPKSPGRKGGRRRGTSKKGSEPDYDKARLGLGSTKNLPDSFRVYRGQTDIAIPSDSDDSMNISGSETCSSCSDFTGSDSEYGSSFDDDRSGSEMVSSDNEEEVNTVSSNNKDDELELEALKLVWAKCRGYPWYPALIIDPTVTKDFLHNGVPLPAPPSEVMALRKNFQEPVFLVLFFDVKRTWQWLPPNKLELLGIEKELDQAKLMESRKPTERKAVKKAYQEALHYQSQVSSSGPPVGKL</sequence>
<evidence type="ECO:0000259" key="16">
    <source>
        <dbReference type="PROSITE" id="PS50812"/>
    </source>
</evidence>
<keyword evidence="9" id="KW-0539">Nucleus</keyword>
<dbReference type="PROSITE" id="PS01359">
    <property type="entry name" value="ZF_PHD_1"/>
    <property type="match status" value="1"/>
</dbReference>
<evidence type="ECO:0000259" key="13">
    <source>
        <dbReference type="PROSITE" id="PS50014"/>
    </source>
</evidence>
<dbReference type="SUPFAM" id="SSF57903">
    <property type="entry name" value="FYVE/PHD zinc finger"/>
    <property type="match status" value="1"/>
</dbReference>
<dbReference type="PROSITE" id="PS00028">
    <property type="entry name" value="ZINC_FINGER_C2H2_1"/>
    <property type="match status" value="1"/>
</dbReference>
<evidence type="ECO:0000259" key="15">
    <source>
        <dbReference type="PROSITE" id="PS50157"/>
    </source>
</evidence>
<dbReference type="GO" id="GO:0005634">
    <property type="term" value="C:nucleus"/>
    <property type="evidence" value="ECO:0007669"/>
    <property type="project" value="UniProtKB-SubCell"/>
</dbReference>
<dbReference type="InterPro" id="IPR018359">
    <property type="entry name" value="Bromodomain_CS"/>
</dbReference>
<feature type="domain" description="PWWP" evidence="16">
    <location>
        <begin position="949"/>
        <end position="1027"/>
    </location>
</feature>
<evidence type="ECO:0000256" key="11">
    <source>
        <dbReference type="PROSITE-ProRule" id="PRU00042"/>
    </source>
</evidence>